<evidence type="ECO:0000313" key="2">
    <source>
        <dbReference type="EMBL" id="MBT1688295.1"/>
    </source>
</evidence>
<organism evidence="2 3">
    <name type="scientific">Dawidia soli</name>
    <dbReference type="NCBI Taxonomy" id="2782352"/>
    <lineage>
        <taxon>Bacteria</taxon>
        <taxon>Pseudomonadati</taxon>
        <taxon>Bacteroidota</taxon>
        <taxon>Cytophagia</taxon>
        <taxon>Cytophagales</taxon>
        <taxon>Chryseotaleaceae</taxon>
        <taxon>Dawidia</taxon>
    </lineage>
</organism>
<name>A0AAP2GJA9_9BACT</name>
<feature type="transmembrane region" description="Helical" evidence="1">
    <location>
        <begin position="12"/>
        <end position="31"/>
    </location>
</feature>
<dbReference type="AlphaFoldDB" id="A0AAP2GJA9"/>
<evidence type="ECO:0000256" key="1">
    <source>
        <dbReference type="SAM" id="Phobius"/>
    </source>
</evidence>
<proteinExistence type="predicted"/>
<protein>
    <submittedName>
        <fullName evidence="2">Uncharacterized protein</fullName>
    </submittedName>
</protein>
<comment type="caution">
    <text evidence="2">The sequence shown here is derived from an EMBL/GenBank/DDBJ whole genome shotgun (WGS) entry which is preliminary data.</text>
</comment>
<accession>A0AAP2GJA9</accession>
<dbReference type="Proteomes" id="UP001319180">
    <property type="component" value="Unassembled WGS sequence"/>
</dbReference>
<gene>
    <name evidence="2" type="ORF">KK078_17115</name>
</gene>
<reference evidence="2 3" key="1">
    <citation type="submission" date="2021-05" db="EMBL/GenBank/DDBJ databases">
        <title>A Polyphasic approach of four new species of the genus Ohtaekwangia: Ohtaekwangia histidinii sp. nov., Ohtaekwangia cretensis sp. nov., Ohtaekwangia indiensis sp. nov., Ohtaekwangia reichenbachii sp. nov. from diverse environment.</title>
        <authorList>
            <person name="Octaviana S."/>
        </authorList>
    </citation>
    <scope>NUCLEOTIDE SEQUENCE [LARGE SCALE GENOMIC DNA]</scope>
    <source>
        <strain evidence="2 3">PWU37</strain>
    </source>
</reference>
<keyword evidence="1" id="KW-0472">Membrane</keyword>
<sequence>MKALQFKRSSRLTLACCTLLSVGIIVTLYALSPLTRDIPRGGFERSFFAKKLTTPDALIDLEVNSFYIAGTDHGHVYLGNTTAPFHVAVVSSDLKDSSHVMLKVHMESILEPRQFKLQVKPPYFYLMHGLEPAILRGLVKNWEAYPFMTGNDYYFVESTPIGKEAFALRSYDGNSNEYILARKAANQLEFKPSLLTKQIDGIFCVDGTLHYSQNAKRMVYVYFYRNQFIVADSNMDLQYRGHTIDTFSRARLEIAQIKKSGKKMLAKPPLQVNGLSCVADDKLYIQSTVLADNDSPETFMNGATIDAYSIKNGAYLGSLHVPNYKNQRLNNFQVSNGILFAIFDQYLLTYDLEISEHTNQK</sequence>
<evidence type="ECO:0000313" key="3">
    <source>
        <dbReference type="Proteomes" id="UP001319180"/>
    </source>
</evidence>
<dbReference type="EMBL" id="JAHESC010000024">
    <property type="protein sequence ID" value="MBT1688295.1"/>
    <property type="molecule type" value="Genomic_DNA"/>
</dbReference>
<keyword evidence="1" id="KW-0812">Transmembrane</keyword>
<keyword evidence="3" id="KW-1185">Reference proteome</keyword>
<dbReference type="RefSeq" id="WP_254091522.1">
    <property type="nucleotide sequence ID" value="NZ_JAHESC010000024.1"/>
</dbReference>
<keyword evidence="1" id="KW-1133">Transmembrane helix</keyword>